<organism evidence="8 9">
    <name type="scientific">Candidatus Cerribacteria bacterium 'Amazon FNV 2010 28 9'</name>
    <dbReference type="NCBI Taxonomy" id="2081795"/>
    <lineage>
        <taxon>Bacteria</taxon>
        <taxon>Candidatus Cerribacteria</taxon>
    </lineage>
</organism>
<protein>
    <recommendedName>
        <fullName evidence="1">DNA-directed DNA polymerase</fullName>
        <ecNumber evidence="1">2.7.7.7</ecNumber>
    </recommendedName>
</protein>
<keyword evidence="5" id="KW-0239">DNA-directed DNA polymerase</keyword>
<comment type="catalytic activity">
    <reaction evidence="7">
        <text>DNA(n) + a 2'-deoxyribonucleoside 5'-triphosphate = DNA(n+1) + diphosphate</text>
        <dbReference type="Rhea" id="RHEA:22508"/>
        <dbReference type="Rhea" id="RHEA-COMP:17339"/>
        <dbReference type="Rhea" id="RHEA-COMP:17340"/>
        <dbReference type="ChEBI" id="CHEBI:33019"/>
        <dbReference type="ChEBI" id="CHEBI:61560"/>
        <dbReference type="ChEBI" id="CHEBI:173112"/>
        <dbReference type="EC" id="2.7.7.7"/>
    </reaction>
</comment>
<keyword evidence="3" id="KW-0548">Nucleotidyltransferase</keyword>
<evidence type="ECO:0000256" key="5">
    <source>
        <dbReference type="ARBA" id="ARBA00022932"/>
    </source>
</evidence>
<dbReference type="Gene3D" id="1.20.272.10">
    <property type="match status" value="1"/>
</dbReference>
<keyword evidence="2" id="KW-0808">Transferase</keyword>
<dbReference type="InterPro" id="IPR008921">
    <property type="entry name" value="DNA_pol3_clamp-load_cplx_C"/>
</dbReference>
<keyword evidence="4" id="KW-0235">DNA replication</keyword>
<sequence>MFTILHGDDEGKIAQARATVIETAKKNGREVVRLDGKKLTQAELETAIGTDLLFAPEKTVIIEGFLSSVKSRKKDELVTWLQKNTPSSIDVIFAETKVLTATQLKAITSPHSTPSSERRGGEEVKIQLFKYPQILFSFLEQIGVVPLALTYEQFHHILEREEAPLIFAMIVRQVRQLLQLKSDGTFVGAPFMRGKLEKQAKVFTLEKLLKLHEQLLLIDEQVKTSGSPLTLTQQLDLWLAQV</sequence>
<dbReference type="Proteomes" id="UP000246104">
    <property type="component" value="Unassembled WGS sequence"/>
</dbReference>
<reference evidence="8 9" key="1">
    <citation type="submission" date="2018-02" db="EMBL/GenBank/DDBJ databases">
        <title>Genomic Reconstructions from Amazon Rainforest and Pasture Soil Reveal Novel Insights into the Physiology of Candidate Phyla in Tropical Sites.</title>
        <authorList>
            <person name="Kroeger M.E."/>
            <person name="Delmont T."/>
            <person name="Eren A.M."/>
            <person name="Guo J."/>
            <person name="Meyer K.M."/>
            <person name="Khan K."/>
            <person name="Rodrigues J.L.M."/>
            <person name="Bohannan B.J.M."/>
            <person name="Tringe S."/>
            <person name="Borges C.D."/>
            <person name="Tiedje J."/>
            <person name="Tsai S.M."/>
            <person name="Nusslein K."/>
        </authorList>
    </citation>
    <scope>NUCLEOTIDE SEQUENCE [LARGE SCALE GENOMIC DNA]</scope>
    <source>
        <strain evidence="8">Amazon FNV 2010 28 9</strain>
    </source>
</reference>
<evidence type="ECO:0000256" key="2">
    <source>
        <dbReference type="ARBA" id="ARBA00022679"/>
    </source>
</evidence>
<dbReference type="EC" id="2.7.7.7" evidence="1"/>
<dbReference type="InterPro" id="IPR005790">
    <property type="entry name" value="DNA_polIII_delta"/>
</dbReference>
<evidence type="ECO:0000313" key="9">
    <source>
        <dbReference type="Proteomes" id="UP000246104"/>
    </source>
</evidence>
<dbReference type="GO" id="GO:0003887">
    <property type="term" value="F:DNA-directed DNA polymerase activity"/>
    <property type="evidence" value="ECO:0007669"/>
    <property type="project" value="UniProtKB-KW"/>
</dbReference>
<proteinExistence type="inferred from homology"/>
<evidence type="ECO:0000313" key="8">
    <source>
        <dbReference type="EMBL" id="PWU23683.1"/>
    </source>
</evidence>
<gene>
    <name evidence="8" type="ORF">C5B42_02115</name>
</gene>
<dbReference type="GO" id="GO:0003677">
    <property type="term" value="F:DNA binding"/>
    <property type="evidence" value="ECO:0007669"/>
    <property type="project" value="InterPro"/>
</dbReference>
<name>A0A317JQI7_9BACT</name>
<evidence type="ECO:0000256" key="1">
    <source>
        <dbReference type="ARBA" id="ARBA00012417"/>
    </source>
</evidence>
<evidence type="ECO:0000256" key="4">
    <source>
        <dbReference type="ARBA" id="ARBA00022705"/>
    </source>
</evidence>
<dbReference type="InterPro" id="IPR027417">
    <property type="entry name" value="P-loop_NTPase"/>
</dbReference>
<evidence type="ECO:0000256" key="3">
    <source>
        <dbReference type="ARBA" id="ARBA00022695"/>
    </source>
</evidence>
<dbReference type="AlphaFoldDB" id="A0A317JQI7"/>
<comment type="caution">
    <text evidence="8">The sequence shown here is derived from an EMBL/GenBank/DDBJ whole genome shotgun (WGS) entry which is preliminary data.</text>
</comment>
<dbReference type="PANTHER" id="PTHR34388">
    <property type="entry name" value="DNA POLYMERASE III SUBUNIT DELTA"/>
    <property type="match status" value="1"/>
</dbReference>
<comment type="similarity">
    <text evidence="6">Belongs to the DNA polymerase HolA subunit family.</text>
</comment>
<evidence type="ECO:0000256" key="7">
    <source>
        <dbReference type="ARBA" id="ARBA00049244"/>
    </source>
</evidence>
<dbReference type="GO" id="GO:0009360">
    <property type="term" value="C:DNA polymerase III complex"/>
    <property type="evidence" value="ECO:0007669"/>
    <property type="project" value="TreeGrafter"/>
</dbReference>
<dbReference type="Gene3D" id="3.40.50.300">
    <property type="entry name" value="P-loop containing nucleotide triphosphate hydrolases"/>
    <property type="match status" value="1"/>
</dbReference>
<dbReference type="EMBL" id="PSRQ01000025">
    <property type="protein sequence ID" value="PWU23683.1"/>
    <property type="molecule type" value="Genomic_DNA"/>
</dbReference>
<evidence type="ECO:0000256" key="6">
    <source>
        <dbReference type="ARBA" id="ARBA00034754"/>
    </source>
</evidence>
<accession>A0A317JQI7</accession>
<dbReference type="SUPFAM" id="SSF48019">
    <property type="entry name" value="post-AAA+ oligomerization domain-like"/>
    <property type="match status" value="1"/>
</dbReference>
<dbReference type="GO" id="GO:0006261">
    <property type="term" value="P:DNA-templated DNA replication"/>
    <property type="evidence" value="ECO:0007669"/>
    <property type="project" value="TreeGrafter"/>
</dbReference>
<dbReference type="PANTHER" id="PTHR34388:SF1">
    <property type="entry name" value="DNA POLYMERASE III SUBUNIT DELTA"/>
    <property type="match status" value="1"/>
</dbReference>